<dbReference type="InterPro" id="IPR011767">
    <property type="entry name" value="GLR_AS"/>
</dbReference>
<proteinExistence type="predicted"/>
<keyword evidence="2" id="KW-0249">Electron transport</keyword>
<reference evidence="6 7" key="1">
    <citation type="submission" date="2016-03" db="EMBL/GenBank/DDBJ databases">
        <title>Choanephora cucurbitarum.</title>
        <authorList>
            <person name="Min B."/>
            <person name="Park H."/>
            <person name="Park J.-H."/>
            <person name="Shin H.-D."/>
            <person name="Choi I.-G."/>
        </authorList>
    </citation>
    <scope>NUCLEOTIDE SEQUENCE [LARGE SCALE GENOMIC DNA]</scope>
    <source>
        <strain evidence="6 7">KUS-F28377</strain>
    </source>
</reference>
<keyword evidence="1" id="KW-0813">Transport</keyword>
<dbReference type="FunFam" id="3.40.30.10:FF:000026">
    <property type="entry name" value="Glutaredoxin 2"/>
    <property type="match status" value="1"/>
</dbReference>
<dbReference type="OrthoDB" id="418495at2759"/>
<dbReference type="PROSITE" id="PS51354">
    <property type="entry name" value="GLUTAREDOXIN_2"/>
    <property type="match status" value="1"/>
</dbReference>
<keyword evidence="3" id="KW-1015">Disulfide bond</keyword>
<dbReference type="NCBIfam" id="TIGR02180">
    <property type="entry name" value="GRX_euk"/>
    <property type="match status" value="1"/>
</dbReference>
<dbReference type="Proteomes" id="UP000093000">
    <property type="component" value="Unassembled WGS sequence"/>
</dbReference>
<keyword evidence="7" id="KW-1185">Reference proteome</keyword>
<evidence type="ECO:0000256" key="1">
    <source>
        <dbReference type="ARBA" id="ARBA00022448"/>
    </source>
</evidence>
<dbReference type="CDD" id="cd03419">
    <property type="entry name" value="GRX_GRXh_1_2_like"/>
    <property type="match status" value="1"/>
</dbReference>
<dbReference type="GO" id="GO:0034599">
    <property type="term" value="P:cellular response to oxidative stress"/>
    <property type="evidence" value="ECO:0007669"/>
    <property type="project" value="TreeGrafter"/>
</dbReference>
<dbReference type="InterPro" id="IPR036249">
    <property type="entry name" value="Thioredoxin-like_sf"/>
</dbReference>
<dbReference type="GO" id="GO:0015038">
    <property type="term" value="F:glutathione disulfide oxidoreductase activity"/>
    <property type="evidence" value="ECO:0007669"/>
    <property type="project" value="TreeGrafter"/>
</dbReference>
<dbReference type="GO" id="GO:0004602">
    <property type="term" value="F:glutathione peroxidase activity"/>
    <property type="evidence" value="ECO:0007669"/>
    <property type="project" value="UniProtKB-ARBA"/>
</dbReference>
<dbReference type="FunCoup" id="A0A1C7NN19">
    <property type="interactions" value="286"/>
</dbReference>
<dbReference type="InterPro" id="IPR002109">
    <property type="entry name" value="Glutaredoxin"/>
</dbReference>
<dbReference type="Pfam" id="PF00462">
    <property type="entry name" value="Glutaredoxin"/>
    <property type="match status" value="1"/>
</dbReference>
<comment type="caution">
    <text evidence="6">The sequence shown here is derived from an EMBL/GenBank/DDBJ whole genome shotgun (WGS) entry which is preliminary data.</text>
</comment>
<dbReference type="GO" id="GO:0005737">
    <property type="term" value="C:cytoplasm"/>
    <property type="evidence" value="ECO:0007669"/>
    <property type="project" value="TreeGrafter"/>
</dbReference>
<dbReference type="Gene3D" id="3.40.30.10">
    <property type="entry name" value="Glutaredoxin"/>
    <property type="match status" value="1"/>
</dbReference>
<gene>
    <name evidence="6" type="primary">GLRX</name>
    <name evidence="6" type="ORF">A0J61_03290</name>
</gene>
<dbReference type="SUPFAM" id="SSF52833">
    <property type="entry name" value="Thioredoxin-like"/>
    <property type="match status" value="1"/>
</dbReference>
<dbReference type="PRINTS" id="PR00160">
    <property type="entry name" value="GLUTAREDOXIN"/>
</dbReference>
<evidence type="ECO:0000256" key="4">
    <source>
        <dbReference type="ARBA" id="ARBA00023284"/>
    </source>
</evidence>
<dbReference type="PROSITE" id="PS00195">
    <property type="entry name" value="GLUTAREDOXIN_1"/>
    <property type="match status" value="1"/>
</dbReference>
<dbReference type="InterPro" id="IPR011899">
    <property type="entry name" value="Glutaredoxin_euk/vir"/>
</dbReference>
<dbReference type="EMBL" id="LUGH01000139">
    <property type="protein sequence ID" value="OBZ88664.1"/>
    <property type="molecule type" value="Genomic_DNA"/>
</dbReference>
<organism evidence="6 7">
    <name type="scientific">Choanephora cucurbitarum</name>
    <dbReference type="NCBI Taxonomy" id="101091"/>
    <lineage>
        <taxon>Eukaryota</taxon>
        <taxon>Fungi</taxon>
        <taxon>Fungi incertae sedis</taxon>
        <taxon>Mucoromycota</taxon>
        <taxon>Mucoromycotina</taxon>
        <taxon>Mucoromycetes</taxon>
        <taxon>Mucorales</taxon>
        <taxon>Mucorineae</taxon>
        <taxon>Choanephoraceae</taxon>
        <taxon>Choanephoroideae</taxon>
        <taxon>Choanephora</taxon>
    </lineage>
</organism>
<dbReference type="STRING" id="101091.A0A1C7NN19"/>
<dbReference type="PANTHER" id="PTHR45694">
    <property type="entry name" value="GLUTAREDOXIN 2"/>
    <property type="match status" value="1"/>
</dbReference>
<evidence type="ECO:0000256" key="2">
    <source>
        <dbReference type="ARBA" id="ARBA00022982"/>
    </source>
</evidence>
<keyword evidence="4" id="KW-0676">Redox-active center</keyword>
<name>A0A1C7NN19_9FUNG</name>
<dbReference type="PANTHER" id="PTHR45694:SF18">
    <property type="entry name" value="GLUTAREDOXIN-1-RELATED"/>
    <property type="match status" value="1"/>
</dbReference>
<evidence type="ECO:0000313" key="6">
    <source>
        <dbReference type="EMBL" id="OBZ88664.1"/>
    </source>
</evidence>
<accession>A0A1C7NN19</accession>
<evidence type="ECO:0000313" key="7">
    <source>
        <dbReference type="Proteomes" id="UP000093000"/>
    </source>
</evidence>
<dbReference type="InterPro" id="IPR014025">
    <property type="entry name" value="Glutaredoxin_subgr"/>
</dbReference>
<dbReference type="AlphaFoldDB" id="A0A1C7NN19"/>
<sequence>MSGLVSQGIRDLVKRAISDNKVMVFSKSYCPFCIRAKDLLDDINVNYKAIELNDHQDGEAIQQALAELTKQTTVPNIFINQRHVGGSDALKAAYQSGQLTQWLKEANIQLK</sequence>
<feature type="domain" description="Glutaredoxin" evidence="5">
    <location>
        <begin position="22"/>
        <end position="84"/>
    </location>
</feature>
<evidence type="ECO:0000259" key="5">
    <source>
        <dbReference type="Pfam" id="PF00462"/>
    </source>
</evidence>
<dbReference type="InParanoid" id="A0A1C7NN19"/>
<protein>
    <submittedName>
        <fullName evidence="6">Glutaredoxin</fullName>
    </submittedName>
</protein>
<evidence type="ECO:0000256" key="3">
    <source>
        <dbReference type="ARBA" id="ARBA00023157"/>
    </source>
</evidence>